<organism evidence="3 4">
    <name type="scientific">Fomitopsis schrenkii</name>
    <name type="common">Brown rot fungus</name>
    <dbReference type="NCBI Taxonomy" id="2126942"/>
    <lineage>
        <taxon>Eukaryota</taxon>
        <taxon>Fungi</taxon>
        <taxon>Dikarya</taxon>
        <taxon>Basidiomycota</taxon>
        <taxon>Agaricomycotina</taxon>
        <taxon>Agaricomycetes</taxon>
        <taxon>Polyporales</taxon>
        <taxon>Fomitopsis</taxon>
    </lineage>
</organism>
<name>S8DX81_FOMSC</name>
<dbReference type="InParanoid" id="S8DX81"/>
<dbReference type="HOGENOM" id="CLU_1124571_0_0_1"/>
<feature type="chain" id="PRO_5004562674" evidence="2">
    <location>
        <begin position="21"/>
        <end position="247"/>
    </location>
</feature>
<proteinExistence type="predicted"/>
<evidence type="ECO:0000313" key="4">
    <source>
        <dbReference type="Proteomes" id="UP000015241"/>
    </source>
</evidence>
<dbReference type="AlphaFoldDB" id="S8DX81"/>
<feature type="signal peptide" evidence="2">
    <location>
        <begin position="1"/>
        <end position="20"/>
    </location>
</feature>
<dbReference type="OrthoDB" id="2813139at2759"/>
<reference evidence="3 4" key="1">
    <citation type="journal article" date="2012" name="Science">
        <title>The Paleozoic origin of enzymatic lignin decomposition reconstructed from 31 fungal genomes.</title>
        <authorList>
            <person name="Floudas D."/>
            <person name="Binder M."/>
            <person name="Riley R."/>
            <person name="Barry K."/>
            <person name="Blanchette R.A."/>
            <person name="Henrissat B."/>
            <person name="Martinez A.T."/>
            <person name="Otillar R."/>
            <person name="Spatafora J.W."/>
            <person name="Yadav J.S."/>
            <person name="Aerts A."/>
            <person name="Benoit I."/>
            <person name="Boyd A."/>
            <person name="Carlson A."/>
            <person name="Copeland A."/>
            <person name="Coutinho P.M."/>
            <person name="de Vries R.P."/>
            <person name="Ferreira P."/>
            <person name="Findley K."/>
            <person name="Foster B."/>
            <person name="Gaskell J."/>
            <person name="Glotzer D."/>
            <person name="Gorecki P."/>
            <person name="Heitman J."/>
            <person name="Hesse C."/>
            <person name="Hori C."/>
            <person name="Igarashi K."/>
            <person name="Jurgens J.A."/>
            <person name="Kallen N."/>
            <person name="Kersten P."/>
            <person name="Kohler A."/>
            <person name="Kuees U."/>
            <person name="Kumar T.K.A."/>
            <person name="Kuo A."/>
            <person name="LaButti K."/>
            <person name="Larrondo L.F."/>
            <person name="Lindquist E."/>
            <person name="Ling A."/>
            <person name="Lombard V."/>
            <person name="Lucas S."/>
            <person name="Lundell T."/>
            <person name="Martin R."/>
            <person name="McLaughlin D.J."/>
            <person name="Morgenstern I."/>
            <person name="Morin E."/>
            <person name="Murat C."/>
            <person name="Nagy L.G."/>
            <person name="Nolan M."/>
            <person name="Ohm R.A."/>
            <person name="Patyshakuliyeva A."/>
            <person name="Rokas A."/>
            <person name="Ruiz-Duenas F.J."/>
            <person name="Sabat G."/>
            <person name="Salamov A."/>
            <person name="Samejima M."/>
            <person name="Schmutz J."/>
            <person name="Slot J.C."/>
            <person name="St John F."/>
            <person name="Stenlid J."/>
            <person name="Sun H."/>
            <person name="Sun S."/>
            <person name="Syed K."/>
            <person name="Tsang A."/>
            <person name="Wiebenga A."/>
            <person name="Young D."/>
            <person name="Pisabarro A."/>
            <person name="Eastwood D.C."/>
            <person name="Martin F."/>
            <person name="Cullen D."/>
            <person name="Grigoriev I.V."/>
            <person name="Hibbett D.S."/>
        </authorList>
    </citation>
    <scope>NUCLEOTIDE SEQUENCE</scope>
    <source>
        <strain evidence="4">FP-58527</strain>
    </source>
</reference>
<accession>S8DX81</accession>
<evidence type="ECO:0000313" key="3">
    <source>
        <dbReference type="EMBL" id="EPS97217.1"/>
    </source>
</evidence>
<feature type="region of interest" description="Disordered" evidence="1">
    <location>
        <begin position="212"/>
        <end position="233"/>
    </location>
</feature>
<dbReference type="EMBL" id="KE504178">
    <property type="protein sequence ID" value="EPS97217.1"/>
    <property type="molecule type" value="Genomic_DNA"/>
</dbReference>
<keyword evidence="4" id="KW-1185">Reference proteome</keyword>
<dbReference type="Proteomes" id="UP000015241">
    <property type="component" value="Unassembled WGS sequence"/>
</dbReference>
<feature type="region of interest" description="Disordered" evidence="1">
    <location>
        <begin position="129"/>
        <end position="149"/>
    </location>
</feature>
<sequence>MRASVVLALAASVAVLPSMSMPISSDSYDLYEREVPTEGSGALGFGLVKDVFKIGKHLIHPGSSNSNNNNKQKHRRELEELLSRRELIDLLTREMEEEMYARENGAVEGSGALGFGLIKDAFKIGKHIIHPGSSNSNNNNNQKKHRRDLDEADLWERDFPEEGLYERELPEEEFLARDLSEDELWERAVQEGSGALGFGLIKDAFKIGKHLVHPGSSNSNNNNNQKHRRSEFDDLSARDYEYTYQWE</sequence>
<keyword evidence="2" id="KW-0732">Signal</keyword>
<evidence type="ECO:0000256" key="2">
    <source>
        <dbReference type="SAM" id="SignalP"/>
    </source>
</evidence>
<gene>
    <name evidence="3" type="ORF">FOMPIDRAFT_81933</name>
</gene>
<evidence type="ECO:0000256" key="1">
    <source>
        <dbReference type="SAM" id="MobiDB-lite"/>
    </source>
</evidence>
<protein>
    <submittedName>
        <fullName evidence="3">Uncharacterized protein</fullName>
    </submittedName>
</protein>